<feature type="region of interest" description="Disordered" evidence="3">
    <location>
        <begin position="251"/>
        <end position="313"/>
    </location>
</feature>
<dbReference type="InterPro" id="IPR016047">
    <property type="entry name" value="M23ase_b-sheet_dom"/>
</dbReference>
<feature type="domain" description="Peptidoglycan hydrolase PcsB coiled-coil" evidence="5">
    <location>
        <begin position="107"/>
        <end position="181"/>
    </location>
</feature>
<dbReference type="PANTHER" id="PTHR21666">
    <property type="entry name" value="PEPTIDASE-RELATED"/>
    <property type="match status" value="1"/>
</dbReference>
<dbReference type="Pfam" id="PF24568">
    <property type="entry name" value="CC_PcsB"/>
    <property type="match status" value="1"/>
</dbReference>
<dbReference type="Proteomes" id="UP000664578">
    <property type="component" value="Unassembled WGS sequence"/>
</dbReference>
<feature type="domain" description="M23ase beta-sheet core" evidence="4">
    <location>
        <begin position="331"/>
        <end position="427"/>
    </location>
</feature>
<dbReference type="PANTHER" id="PTHR21666:SF270">
    <property type="entry name" value="MUREIN HYDROLASE ACTIVATOR ENVC"/>
    <property type="match status" value="1"/>
</dbReference>
<protein>
    <submittedName>
        <fullName evidence="6">Peptidoglycan DD-metalloendopeptidase family protein</fullName>
    </submittedName>
</protein>
<evidence type="ECO:0000256" key="1">
    <source>
        <dbReference type="ARBA" id="ARBA00022729"/>
    </source>
</evidence>
<accession>A0A8I1MH30</accession>
<dbReference type="GeneID" id="93684293"/>
<proteinExistence type="predicted"/>
<evidence type="ECO:0000313" key="6">
    <source>
        <dbReference type="EMBL" id="MBN8253002.1"/>
    </source>
</evidence>
<dbReference type="Pfam" id="PF01551">
    <property type="entry name" value="Peptidase_M23"/>
    <property type="match status" value="1"/>
</dbReference>
<evidence type="ECO:0000313" key="7">
    <source>
        <dbReference type="Proteomes" id="UP000664578"/>
    </source>
</evidence>
<dbReference type="InterPro" id="IPR011055">
    <property type="entry name" value="Dup_hybrid_motif"/>
</dbReference>
<sequence length="441" mass="48370">MKRKVLTVTAAAFVGLSGVWLSSGNIAYANGDIDKKISDLNEKSSNVNKNINEGKEEIKSLQEQQKKTEAEMKRLDEKIGETNEKIRNRESEISETKKEIEKLKKDIEEVKERIEKRNELLKDRAVALQESGGSVDYMQVLLGSQSFGDFIGRVSAVSTIVEADRELLIQHEQDKKELQTKETAVQTKLESLEKALKDLETLSADLEKQVDEKDKLIATLQSQEQSANDEIVGLEEEAALLADQKKAAEGEKAAWEQEQREKAKAAAEAKAKAEAEAKASQSQPAAKSAPSAAPAQKAEAAPAPAITSGSFMRPANGPVTSRYGYREKFGRMHYGIDIGKRGSSVPIVSVADGTVIRAYYSSSFGNVVFVRHNVNGQTWVSVYAHLESYNVSSGQSIGKGQQLGYMGNTGRSFGAHLHFELHKGDWQGSSSAVNPENYINF</sequence>
<feature type="compositionally biased region" description="Low complexity" evidence="3">
    <location>
        <begin position="278"/>
        <end position="305"/>
    </location>
</feature>
<keyword evidence="1" id="KW-0732">Signal</keyword>
<dbReference type="Gene3D" id="2.70.70.10">
    <property type="entry name" value="Glucose Permease (Domain IIA)"/>
    <property type="match status" value="1"/>
</dbReference>
<reference evidence="6" key="1">
    <citation type="submission" date="2020-12" db="EMBL/GenBank/DDBJ databases">
        <title>PHA producing bacteria isolated from mangrove.</title>
        <authorList>
            <person name="Zheng W."/>
            <person name="Yu S."/>
            <person name="Huang Y."/>
        </authorList>
    </citation>
    <scope>NUCLEOTIDE SEQUENCE</scope>
    <source>
        <strain evidence="6">GN22-4</strain>
    </source>
</reference>
<dbReference type="InterPro" id="IPR057309">
    <property type="entry name" value="PcsB_CC"/>
</dbReference>
<evidence type="ECO:0000259" key="4">
    <source>
        <dbReference type="Pfam" id="PF01551"/>
    </source>
</evidence>
<dbReference type="RefSeq" id="WP_206782921.1">
    <property type="nucleotide sequence ID" value="NZ_CP090431.1"/>
</dbReference>
<dbReference type="AlphaFoldDB" id="A0A8I1MH30"/>
<keyword evidence="2" id="KW-0175">Coiled coil</keyword>
<dbReference type="CDD" id="cd12797">
    <property type="entry name" value="M23_peptidase"/>
    <property type="match status" value="1"/>
</dbReference>
<feature type="coiled-coil region" evidence="2">
    <location>
        <begin position="37"/>
        <end position="131"/>
    </location>
</feature>
<dbReference type="SUPFAM" id="SSF51261">
    <property type="entry name" value="Duplicated hybrid motif"/>
    <property type="match status" value="1"/>
</dbReference>
<dbReference type="EMBL" id="JAEMWV010000008">
    <property type="protein sequence ID" value="MBN8253002.1"/>
    <property type="molecule type" value="Genomic_DNA"/>
</dbReference>
<evidence type="ECO:0000256" key="2">
    <source>
        <dbReference type="SAM" id="Coils"/>
    </source>
</evidence>
<evidence type="ECO:0000256" key="3">
    <source>
        <dbReference type="SAM" id="MobiDB-lite"/>
    </source>
</evidence>
<dbReference type="InterPro" id="IPR050570">
    <property type="entry name" value="Cell_wall_metabolism_enzyme"/>
</dbReference>
<organism evidence="6 7">
    <name type="scientific">Priestia flexa</name>
    <dbReference type="NCBI Taxonomy" id="86664"/>
    <lineage>
        <taxon>Bacteria</taxon>
        <taxon>Bacillati</taxon>
        <taxon>Bacillota</taxon>
        <taxon>Bacilli</taxon>
        <taxon>Bacillales</taxon>
        <taxon>Bacillaceae</taxon>
        <taxon>Priestia</taxon>
    </lineage>
</organism>
<feature type="compositionally biased region" description="Basic and acidic residues" evidence="3">
    <location>
        <begin position="251"/>
        <end position="277"/>
    </location>
</feature>
<dbReference type="Gene3D" id="6.10.250.3150">
    <property type="match status" value="1"/>
</dbReference>
<gene>
    <name evidence="6" type="ORF">JF537_15610</name>
</gene>
<name>A0A8I1MH30_9BACI</name>
<evidence type="ECO:0000259" key="5">
    <source>
        <dbReference type="Pfam" id="PF24568"/>
    </source>
</evidence>
<comment type="caution">
    <text evidence="6">The sequence shown here is derived from an EMBL/GenBank/DDBJ whole genome shotgun (WGS) entry which is preliminary data.</text>
</comment>
<dbReference type="GO" id="GO:0004222">
    <property type="term" value="F:metalloendopeptidase activity"/>
    <property type="evidence" value="ECO:0007669"/>
    <property type="project" value="TreeGrafter"/>
</dbReference>